<organism evidence="1 2">
    <name type="scientific">Opisthorchis felineus</name>
    <dbReference type="NCBI Taxonomy" id="147828"/>
    <lineage>
        <taxon>Eukaryota</taxon>
        <taxon>Metazoa</taxon>
        <taxon>Spiralia</taxon>
        <taxon>Lophotrochozoa</taxon>
        <taxon>Platyhelminthes</taxon>
        <taxon>Trematoda</taxon>
        <taxon>Digenea</taxon>
        <taxon>Opisthorchiida</taxon>
        <taxon>Opisthorchiata</taxon>
        <taxon>Opisthorchiidae</taxon>
        <taxon>Opisthorchis</taxon>
    </lineage>
</organism>
<reference evidence="1 2" key="1">
    <citation type="journal article" date="2019" name="BMC Genomics">
        <title>New insights from Opisthorchis felineus genome: update on genomics of the epidemiologically important liver flukes.</title>
        <authorList>
            <person name="Ershov N.I."/>
            <person name="Mordvinov V.A."/>
            <person name="Prokhortchouk E.B."/>
            <person name="Pakharukova M.Y."/>
            <person name="Gunbin K.V."/>
            <person name="Ustyantsev K."/>
            <person name="Genaev M.A."/>
            <person name="Blinov A.G."/>
            <person name="Mazur A."/>
            <person name="Boulygina E."/>
            <person name="Tsygankova S."/>
            <person name="Khrameeva E."/>
            <person name="Chekanov N."/>
            <person name="Fan G."/>
            <person name="Xiao A."/>
            <person name="Zhang H."/>
            <person name="Xu X."/>
            <person name="Yang H."/>
            <person name="Solovyev V."/>
            <person name="Lee S.M."/>
            <person name="Liu X."/>
            <person name="Afonnikov D.A."/>
            <person name="Skryabin K.G."/>
        </authorList>
    </citation>
    <scope>NUCLEOTIDE SEQUENCE [LARGE SCALE GENOMIC DNA]</scope>
    <source>
        <strain evidence="1">AK-0245</strain>
        <tissue evidence="1">Whole organism</tissue>
    </source>
</reference>
<evidence type="ECO:0000313" key="2">
    <source>
        <dbReference type="Proteomes" id="UP000308267"/>
    </source>
</evidence>
<evidence type="ECO:0000313" key="1">
    <source>
        <dbReference type="EMBL" id="TGZ52165.1"/>
    </source>
</evidence>
<name>A0A4S2KQQ9_OPIFE</name>
<gene>
    <name evidence="1" type="ORF">CRM22_010675</name>
</gene>
<comment type="caution">
    <text evidence="1">The sequence shown here is derived from an EMBL/GenBank/DDBJ whole genome shotgun (WGS) entry which is preliminary data.</text>
</comment>
<dbReference type="EMBL" id="SJOL01010102">
    <property type="protein sequence ID" value="TGZ52165.1"/>
    <property type="molecule type" value="Genomic_DNA"/>
</dbReference>
<keyword evidence="2" id="KW-1185">Reference proteome</keyword>
<accession>A0A4S2KQQ9</accession>
<dbReference type="Proteomes" id="UP000308267">
    <property type="component" value="Unassembled WGS sequence"/>
</dbReference>
<sequence>MNPRTKIGELCFPGLGKASEIQEDSCLPVITHLPPTHCLSHMPHQRGVTLPHNIIQASSGRIQYFLTFLEKQTVKPAVTRMTAKLPPLSPQFHNCAVISSAPTTSLTHHRLGYRDPAAAHFDAPGLYIPNLEVSLTQKLLPALPSLRPYQRFNQTSNCHRLRAWKPTQSLIFGPHLPYALHSPDTVGADDPLIHLSTSEPPGNSDPNFPSAFRSSLLAAVTSSLCPLSESILPPQVQSVTPP</sequence>
<protein>
    <submittedName>
        <fullName evidence="1">Uncharacterized protein</fullName>
    </submittedName>
</protein>
<proteinExistence type="predicted"/>
<dbReference type="AlphaFoldDB" id="A0A4S2KQQ9"/>